<keyword evidence="4" id="KW-1185">Reference proteome</keyword>
<reference evidence="3 4" key="1">
    <citation type="submission" date="2013-02" db="EMBL/GenBank/DDBJ databases">
        <authorList>
            <person name="Fiebig A."/>
            <person name="Goeker M."/>
            <person name="Klenk H.-P.P."/>
        </authorList>
    </citation>
    <scope>NUCLEOTIDE SEQUENCE [LARGE SCALE GENOMIC DNA]</scope>
    <source>
        <strain evidence="3 4">DSM 19309</strain>
    </source>
</reference>
<dbReference type="Proteomes" id="UP000019666">
    <property type="component" value="Unassembled WGS sequence"/>
</dbReference>
<dbReference type="PANTHER" id="PTHR41532:SF1">
    <property type="entry name" value="FIXS PROTEIN"/>
    <property type="match status" value="1"/>
</dbReference>
<sequence length="74" mass="8181">MDVLILLVPVSLGLGLLGLGAFVWTLKSRQYEDPKGDAARILSDRWDDRPAPVEDRAPKQRRPDRAGPSEGERG</sequence>
<organism evidence="3 4">
    <name type="scientific">Rubellimicrobium mesophilum DSM 19309</name>
    <dbReference type="NCBI Taxonomy" id="442562"/>
    <lineage>
        <taxon>Bacteria</taxon>
        <taxon>Pseudomonadati</taxon>
        <taxon>Pseudomonadota</taxon>
        <taxon>Alphaproteobacteria</taxon>
        <taxon>Rhodobacterales</taxon>
        <taxon>Roseobacteraceae</taxon>
        <taxon>Rubellimicrobium</taxon>
    </lineage>
</organism>
<protein>
    <submittedName>
        <fullName evidence="3">Type cbb3 cytochrome oxidase biogenesis protein CcoS, involved in heme b insertion</fullName>
    </submittedName>
</protein>
<accession>A0A017HNF4</accession>
<dbReference type="HOGENOM" id="CLU_176840_1_1_5"/>
<dbReference type="EMBL" id="AOSK01000068">
    <property type="protein sequence ID" value="EYD75683.1"/>
    <property type="molecule type" value="Genomic_DNA"/>
</dbReference>
<evidence type="ECO:0000256" key="2">
    <source>
        <dbReference type="SAM" id="Phobius"/>
    </source>
</evidence>
<dbReference type="OrthoDB" id="9802763at2"/>
<comment type="caution">
    <text evidence="3">The sequence shown here is derived from an EMBL/GenBank/DDBJ whole genome shotgun (WGS) entry which is preliminary data.</text>
</comment>
<dbReference type="PANTHER" id="PTHR41532">
    <property type="entry name" value="FIXS PROTEIN"/>
    <property type="match status" value="1"/>
</dbReference>
<feature type="transmembrane region" description="Helical" evidence="2">
    <location>
        <begin position="6"/>
        <end position="26"/>
    </location>
</feature>
<dbReference type="InterPro" id="IPR004714">
    <property type="entry name" value="Cyt_oxidase_maturation_cbb3"/>
</dbReference>
<evidence type="ECO:0000256" key="1">
    <source>
        <dbReference type="SAM" id="MobiDB-lite"/>
    </source>
</evidence>
<proteinExistence type="predicted"/>
<evidence type="ECO:0000313" key="4">
    <source>
        <dbReference type="Proteomes" id="UP000019666"/>
    </source>
</evidence>
<evidence type="ECO:0000313" key="3">
    <source>
        <dbReference type="EMBL" id="EYD75683.1"/>
    </source>
</evidence>
<gene>
    <name evidence="3" type="ORF">Rumeso_02770</name>
</gene>
<keyword evidence="2" id="KW-1133">Transmembrane helix</keyword>
<dbReference type="AlphaFoldDB" id="A0A017HNF4"/>
<dbReference type="Pfam" id="PF03597">
    <property type="entry name" value="FixS"/>
    <property type="match status" value="1"/>
</dbReference>
<feature type="region of interest" description="Disordered" evidence="1">
    <location>
        <begin position="40"/>
        <end position="74"/>
    </location>
</feature>
<keyword evidence="2" id="KW-0812">Transmembrane</keyword>
<name>A0A017HNF4_9RHOB</name>
<dbReference type="NCBIfam" id="TIGR00847">
    <property type="entry name" value="ccoS"/>
    <property type="match status" value="1"/>
</dbReference>
<dbReference type="STRING" id="442562.Rumeso_02770"/>
<keyword evidence="2" id="KW-0472">Membrane</keyword>